<dbReference type="InterPro" id="IPR037035">
    <property type="entry name" value="GK-like_C_sf"/>
</dbReference>
<dbReference type="AlphaFoldDB" id="A0A1I6LGP9"/>
<sequence length="446" mass="45277">MIEERSSLARTPAHDLALECVEAGIEAATPERVLRDHVSLDGDVLRVADGEYDLTRFDDVVVLGGGKAGTGVAAALEAVLGDRLSGGVVVTDELPAGATDTDARTGGVDVVVGDHPVPSERGLEGARQVLDAAAAADEGTLVLAVITGGASALLPAPVSGVGLSSLRTVTELLLECGATIDEINAVRKHCSRIKGGQLATTAAPATVAGLVFSDVVGNDLSVVASGPTAPDASTYADALAVLDRYDVEAPDVRLHLEHGDAGDFPETAAVDDPAFDRVENYVLASGRTAIDAAREVAREADYRPLVLSSTVRGEASDAALTHVAIAEEALSRGDPVEPPAVVLSGGECTVTVEGDGSGGPNQEFALAAALELPAEAVLACVDTDGVDGFSEVAGAIVDASTVDDRAAARGALARNDAGGYLDERDATIRTGPTGTNVNDLRVLVLE</sequence>
<keyword evidence="4" id="KW-1185">Reference proteome</keyword>
<reference evidence="3 4" key="1">
    <citation type="submission" date="2016-10" db="EMBL/GenBank/DDBJ databases">
        <authorList>
            <person name="de Groot N.N."/>
        </authorList>
    </citation>
    <scope>NUCLEOTIDE SEQUENCE [LARGE SCALE GENOMIC DNA]</scope>
    <source>
        <strain evidence="3 4">CGMCC 1.10457</strain>
    </source>
</reference>
<name>A0A1I6LGP9_9EURY</name>
<dbReference type="PANTHER" id="PTHR12227:SF0">
    <property type="entry name" value="GLYCERATE KINASE"/>
    <property type="match status" value="1"/>
</dbReference>
<dbReference type="Pfam" id="PF13660">
    <property type="entry name" value="DUF4147"/>
    <property type="match status" value="1"/>
</dbReference>
<proteinExistence type="predicted"/>
<organism evidence="3 4">
    <name type="scientific">Halomicrobium zhouii</name>
    <dbReference type="NCBI Taxonomy" id="767519"/>
    <lineage>
        <taxon>Archaea</taxon>
        <taxon>Methanobacteriati</taxon>
        <taxon>Methanobacteriota</taxon>
        <taxon>Stenosarchaea group</taxon>
        <taxon>Halobacteria</taxon>
        <taxon>Halobacteriales</taxon>
        <taxon>Haloarculaceae</taxon>
        <taxon>Halomicrobium</taxon>
    </lineage>
</organism>
<dbReference type="GO" id="GO:0008887">
    <property type="term" value="F:glycerate kinase activity"/>
    <property type="evidence" value="ECO:0007669"/>
    <property type="project" value="InterPro"/>
</dbReference>
<dbReference type="GO" id="GO:0005737">
    <property type="term" value="C:cytoplasm"/>
    <property type="evidence" value="ECO:0007669"/>
    <property type="project" value="TreeGrafter"/>
</dbReference>
<evidence type="ECO:0000313" key="3">
    <source>
        <dbReference type="EMBL" id="SFS02592.1"/>
    </source>
</evidence>
<dbReference type="EMBL" id="FOZK01000002">
    <property type="protein sequence ID" value="SFS02592.1"/>
    <property type="molecule type" value="Genomic_DNA"/>
</dbReference>
<dbReference type="InterPro" id="IPR039760">
    <property type="entry name" value="MOFRL_protein"/>
</dbReference>
<feature type="domain" description="MOFRL" evidence="1">
    <location>
        <begin position="341"/>
        <end position="439"/>
    </location>
</feature>
<dbReference type="Proteomes" id="UP000199062">
    <property type="component" value="Unassembled WGS sequence"/>
</dbReference>
<keyword evidence="3" id="KW-0808">Transferase</keyword>
<evidence type="ECO:0000259" key="1">
    <source>
        <dbReference type="Pfam" id="PF05161"/>
    </source>
</evidence>
<dbReference type="InterPro" id="IPR025286">
    <property type="entry name" value="MOFRL_assoc_dom"/>
</dbReference>
<dbReference type="RefSeq" id="WP_089816984.1">
    <property type="nucleotide sequence ID" value="NZ_FOZK01000002.1"/>
</dbReference>
<dbReference type="PANTHER" id="PTHR12227">
    <property type="entry name" value="GLYCERATE KINASE"/>
    <property type="match status" value="1"/>
</dbReference>
<dbReference type="STRING" id="767519.SAMN05216559_2664"/>
<dbReference type="OrthoDB" id="10741at2157"/>
<dbReference type="SUPFAM" id="SSF82544">
    <property type="entry name" value="GckA/TtuD-like"/>
    <property type="match status" value="1"/>
</dbReference>
<dbReference type="InterPro" id="IPR007835">
    <property type="entry name" value="MOFRL"/>
</dbReference>
<gene>
    <name evidence="3" type="ORF">SAMN05216559_2664</name>
</gene>
<evidence type="ECO:0000313" key="4">
    <source>
        <dbReference type="Proteomes" id="UP000199062"/>
    </source>
</evidence>
<keyword evidence="3" id="KW-0418">Kinase</keyword>
<dbReference type="Pfam" id="PF05161">
    <property type="entry name" value="MOFRL"/>
    <property type="match status" value="1"/>
</dbReference>
<evidence type="ECO:0000259" key="2">
    <source>
        <dbReference type="Pfam" id="PF13660"/>
    </source>
</evidence>
<dbReference type="InterPro" id="IPR038614">
    <property type="entry name" value="GK_N_sf"/>
</dbReference>
<accession>A0A1I6LGP9</accession>
<protein>
    <submittedName>
        <fullName evidence="3">Glycerate 2-kinase</fullName>
    </submittedName>
</protein>
<feature type="domain" description="MOFRL-associated" evidence="2">
    <location>
        <begin position="17"/>
        <end position="256"/>
    </location>
</feature>
<dbReference type="Gene3D" id="3.40.50.10180">
    <property type="entry name" value="Glycerate kinase, MOFRL-like N-terminal domain"/>
    <property type="match status" value="1"/>
</dbReference>
<dbReference type="Gene3D" id="3.40.1480.10">
    <property type="entry name" value="MOFRL domain"/>
    <property type="match status" value="1"/>
</dbReference>